<protein>
    <recommendedName>
        <fullName evidence="4">TFIIB-type domain-containing protein</fullName>
    </recommendedName>
</protein>
<feature type="region of interest" description="Disordered" evidence="1">
    <location>
        <begin position="763"/>
        <end position="797"/>
    </location>
</feature>
<comment type="caution">
    <text evidence="2">The sequence shown here is derived from an EMBL/GenBank/DDBJ whole genome shotgun (WGS) entry which is preliminary data.</text>
</comment>
<dbReference type="Proteomes" id="UP000812966">
    <property type="component" value="Unassembled WGS sequence"/>
</dbReference>
<feature type="compositionally biased region" description="Acidic residues" evidence="1">
    <location>
        <begin position="779"/>
        <end position="790"/>
    </location>
</feature>
<evidence type="ECO:0000256" key="1">
    <source>
        <dbReference type="SAM" id="MobiDB-lite"/>
    </source>
</evidence>
<feature type="compositionally biased region" description="Polar residues" evidence="1">
    <location>
        <begin position="446"/>
        <end position="467"/>
    </location>
</feature>
<organism evidence="2 3">
    <name type="scientific">Filobasidium floriforme</name>
    <dbReference type="NCBI Taxonomy" id="5210"/>
    <lineage>
        <taxon>Eukaryota</taxon>
        <taxon>Fungi</taxon>
        <taxon>Dikarya</taxon>
        <taxon>Basidiomycota</taxon>
        <taxon>Agaricomycotina</taxon>
        <taxon>Tremellomycetes</taxon>
        <taxon>Filobasidiales</taxon>
        <taxon>Filobasidiaceae</taxon>
        <taxon>Filobasidium</taxon>
    </lineage>
</organism>
<name>A0A8K0NQ72_9TREE</name>
<evidence type="ECO:0000313" key="2">
    <source>
        <dbReference type="EMBL" id="KAG7566982.1"/>
    </source>
</evidence>
<gene>
    <name evidence="2" type="ORF">FFLO_01241</name>
</gene>
<evidence type="ECO:0000313" key="3">
    <source>
        <dbReference type="Proteomes" id="UP000812966"/>
    </source>
</evidence>
<evidence type="ECO:0008006" key="4">
    <source>
        <dbReference type="Google" id="ProtNLM"/>
    </source>
</evidence>
<feature type="region of interest" description="Disordered" evidence="1">
    <location>
        <begin position="403"/>
        <end position="589"/>
    </location>
</feature>
<reference evidence="2" key="1">
    <citation type="submission" date="2020-04" db="EMBL/GenBank/DDBJ databases">
        <title>Analysis of mating type loci in Filobasidium floriforme.</title>
        <authorList>
            <person name="Nowrousian M."/>
        </authorList>
    </citation>
    <scope>NUCLEOTIDE SEQUENCE</scope>
    <source>
        <strain evidence="2">CBS 6242</strain>
    </source>
</reference>
<proteinExistence type="predicted"/>
<dbReference type="EMBL" id="JABELV010000017">
    <property type="protein sequence ID" value="KAG7566982.1"/>
    <property type="molecule type" value="Genomic_DNA"/>
</dbReference>
<sequence>METPTCPSCPAGTRLVPGDNTLFVCQKCGYESHLAASFFDERDEMLGGMDAREKYSGMMKDNTIGGARIVRTSRGQAVPGQEELRAQLYTMEQNQAMKDWVVHLAVVKLGLTQNTADRADYSGKEIIKSLAKRNRTVKDYYILAACVAVHAADQKRVVNHLELAEVTGMNPDRLQHHMMFCRKQLKLDYDAGNQPTSYIEMVLRHIKAIIEQPEESRVHNKEQPYPDETLHFLHLAHPVLLGIRRMSTDIAEMLATLSVNYARNPGMSACAIVLAAMEGVTGVYTHQNGCLFDELAAFLPKASAYTVRERYLEILSVVFDLGQYLGDIGHPVEKIPVWRHMVRRAPPRRHMFAAFLPSVVRHWRDLLAWQKIQGKAHLQTAVGEGRLDGEELWKVLLPGRELPKPSVPGKKKNGAAEEEAVAKDPKGTLAAGSSAGDTDVDRLQGLASTSAVNNDVGTSVPGSSNTAGKRPASDSSVLDGERPVAKRSRLSHRTEEQKAASLARSKELRRERDKKRRDRLRVEAYGRRKTVVLSGDAQACMPSNKAEENRTATSCSPIAALDRRLESEAGPSTDPEDKSKRSLSLKNRAVYARKRRTKPEDYKGPAQQFRLVLAYLRKWQQAHAGNVSVSQHEPNLQVGNASKQKSKDARLRDMLLAGFSTKNLPLFLLPTSVLGAQILLGDIVTDNLDDLSDDALFDPGELDDYVCSIPEQEARQRQWNEDGMDRYLPKNLHLDNAGQIAEDTQTKEGHDDEDAARDFNEAVNDMLAHAQGGANPDIEWSDDDDDDDQEQNQLDYY</sequence>
<feature type="compositionally biased region" description="Basic and acidic residues" evidence="1">
    <location>
        <begin position="492"/>
        <end position="511"/>
    </location>
</feature>
<keyword evidence="3" id="KW-1185">Reference proteome</keyword>
<accession>A0A8K0NQ72</accession>
<dbReference type="AlphaFoldDB" id="A0A8K0NQ72"/>